<dbReference type="AlphaFoldDB" id="A0A2U2BT70"/>
<accession>A0A2U2BT70</accession>
<dbReference type="EMBL" id="QEXV01000003">
    <property type="protein sequence ID" value="PWE17211.1"/>
    <property type="molecule type" value="Genomic_DNA"/>
</dbReference>
<reference evidence="2" key="1">
    <citation type="submission" date="2018-05" db="EMBL/GenBank/DDBJ databases">
        <authorList>
            <person name="Liu B.-T."/>
        </authorList>
    </citation>
    <scope>NUCLEOTIDE SEQUENCE [LARGE SCALE GENOMIC DNA]</scope>
    <source>
        <strain evidence="2">WD6-1</strain>
    </source>
</reference>
<sequence>MWDSVFTDFEQVYEIEELYDGSFWFLKEVTWMGELGIRVRLEEAGEPSEGLGRTATIDIRPIFFAILDEFSQDQMDPGPLKPSDTSAPAMERLRRAITGNFREAYERLDDLRAYHIDATTEYIRFICQGAPKVRISRGPERP</sequence>
<evidence type="ECO:0000313" key="2">
    <source>
        <dbReference type="Proteomes" id="UP000245168"/>
    </source>
</evidence>
<keyword evidence="2" id="KW-1185">Reference proteome</keyword>
<dbReference type="Proteomes" id="UP000245168">
    <property type="component" value="Unassembled WGS sequence"/>
</dbReference>
<protein>
    <submittedName>
        <fullName evidence="1">Uncharacterized protein</fullName>
    </submittedName>
</protein>
<name>A0A2U2BT70_9PROT</name>
<organism evidence="1 2">
    <name type="scientific">Marinicauda salina</name>
    <dbReference type="NCBI Taxonomy" id="2135793"/>
    <lineage>
        <taxon>Bacteria</taxon>
        <taxon>Pseudomonadati</taxon>
        <taxon>Pseudomonadota</taxon>
        <taxon>Alphaproteobacteria</taxon>
        <taxon>Maricaulales</taxon>
        <taxon>Maricaulaceae</taxon>
        <taxon>Marinicauda</taxon>
    </lineage>
</organism>
<comment type="caution">
    <text evidence="1">The sequence shown here is derived from an EMBL/GenBank/DDBJ whole genome shotgun (WGS) entry which is preliminary data.</text>
</comment>
<proteinExistence type="predicted"/>
<gene>
    <name evidence="1" type="ORF">DDZ18_05825</name>
</gene>
<evidence type="ECO:0000313" key="1">
    <source>
        <dbReference type="EMBL" id="PWE17211.1"/>
    </source>
</evidence>
<dbReference type="RefSeq" id="WP_109252442.1">
    <property type="nucleotide sequence ID" value="NZ_QEXV01000003.1"/>
</dbReference>